<dbReference type="Proteomes" id="UP000027730">
    <property type="component" value="Unassembled WGS sequence"/>
</dbReference>
<feature type="signal peptide" evidence="2">
    <location>
        <begin position="1"/>
        <end position="25"/>
    </location>
</feature>
<dbReference type="GeneID" id="25413269"/>
<evidence type="ECO:0000313" key="4">
    <source>
        <dbReference type="Proteomes" id="UP000027730"/>
    </source>
</evidence>
<proteinExistence type="predicted"/>
<feature type="chain" id="PRO_5001702673" evidence="2">
    <location>
        <begin position="26"/>
        <end position="332"/>
    </location>
</feature>
<dbReference type="HOGENOM" id="CLU_836731_0_0_1"/>
<gene>
    <name evidence="3" type="ORF">M436DRAFT_61800</name>
</gene>
<organism evidence="3 4">
    <name type="scientific">Aureobasidium namibiae CBS 147.97</name>
    <dbReference type="NCBI Taxonomy" id="1043004"/>
    <lineage>
        <taxon>Eukaryota</taxon>
        <taxon>Fungi</taxon>
        <taxon>Dikarya</taxon>
        <taxon>Ascomycota</taxon>
        <taxon>Pezizomycotina</taxon>
        <taxon>Dothideomycetes</taxon>
        <taxon>Dothideomycetidae</taxon>
        <taxon>Dothideales</taxon>
        <taxon>Saccotheciaceae</taxon>
        <taxon>Aureobasidium</taxon>
    </lineage>
</organism>
<feature type="compositionally biased region" description="Polar residues" evidence="1">
    <location>
        <begin position="258"/>
        <end position="269"/>
    </location>
</feature>
<name>A0A074WQE0_9PEZI</name>
<keyword evidence="2" id="KW-0732">Signal</keyword>
<protein>
    <submittedName>
        <fullName evidence="3">Uncharacterized protein</fullName>
    </submittedName>
</protein>
<sequence length="332" mass="38420">MLLMSSSNLLFALLGLATIAQSCRSSVWAIGLSANQTLENHFKAIGRPLLVQERRLDFNGYTASILGNDKATLRAIRSDPNVGFMVKVPQDYFHKFDLFLEAGWDEEEDDDIHYEKLLPDYQWTELQPRDPEIIESFGGRRAPLEWEVKLEEGYALDVHINTITQLNPSAVYSRESSYRKETHILTFRSEEQERKYLSLVYDDPRVEAVWPSRCYQPEITYFIEVDGELVPGWKDPCLWKLGYRQWDKVGTQALLEGSTPNQISKQEPVSSKESKPDIVWHGTIKQPSWDTPPAAWKRERFWFAWKREKEALALAKDIEEGGRKFAAKLMKT</sequence>
<dbReference type="OrthoDB" id="3880572at2759"/>
<dbReference type="AlphaFoldDB" id="A0A074WQE0"/>
<keyword evidence="4" id="KW-1185">Reference proteome</keyword>
<evidence type="ECO:0000313" key="3">
    <source>
        <dbReference type="EMBL" id="KEQ75390.1"/>
    </source>
</evidence>
<dbReference type="EMBL" id="KL584705">
    <property type="protein sequence ID" value="KEQ75390.1"/>
    <property type="molecule type" value="Genomic_DNA"/>
</dbReference>
<reference evidence="3 4" key="1">
    <citation type="journal article" date="2014" name="BMC Genomics">
        <title>Genome sequencing of four Aureobasidium pullulans varieties: biotechnological potential, stress tolerance, and description of new species.</title>
        <authorList>
            <person name="Gostin Ar C."/>
            <person name="Ohm R.A."/>
            <person name="Kogej T."/>
            <person name="Sonjak S."/>
            <person name="Turk M."/>
            <person name="Zajc J."/>
            <person name="Zalar P."/>
            <person name="Grube M."/>
            <person name="Sun H."/>
            <person name="Han J."/>
            <person name="Sharma A."/>
            <person name="Chiniquy J."/>
            <person name="Ngan C.Y."/>
            <person name="Lipzen A."/>
            <person name="Barry K."/>
            <person name="Grigoriev I.V."/>
            <person name="Gunde-Cimerman N."/>
        </authorList>
    </citation>
    <scope>NUCLEOTIDE SEQUENCE [LARGE SCALE GENOMIC DNA]</scope>
    <source>
        <strain evidence="3 4">CBS 147.97</strain>
    </source>
</reference>
<accession>A0A074WQE0</accession>
<evidence type="ECO:0000256" key="2">
    <source>
        <dbReference type="SAM" id="SignalP"/>
    </source>
</evidence>
<evidence type="ECO:0000256" key="1">
    <source>
        <dbReference type="SAM" id="MobiDB-lite"/>
    </source>
</evidence>
<feature type="region of interest" description="Disordered" evidence="1">
    <location>
        <begin position="257"/>
        <end position="276"/>
    </location>
</feature>
<dbReference type="RefSeq" id="XP_013429682.1">
    <property type="nucleotide sequence ID" value="XM_013574228.1"/>
</dbReference>